<proteinExistence type="inferred from homology"/>
<evidence type="ECO:0000256" key="6">
    <source>
        <dbReference type="ARBA" id="ARBA00022827"/>
    </source>
</evidence>
<dbReference type="PANTHER" id="PTHR30040">
    <property type="entry name" value="THIAMINE BIOSYNTHESIS LIPOPROTEIN APBE"/>
    <property type="match status" value="1"/>
</dbReference>
<evidence type="ECO:0000256" key="11">
    <source>
        <dbReference type="PIRSR" id="PIRSR006268-2"/>
    </source>
</evidence>
<keyword evidence="5 10" id="KW-0479">Metal-binding</keyword>
<dbReference type="PANTHER" id="PTHR30040:SF2">
    <property type="entry name" value="FAD:PROTEIN FMN TRANSFERASE"/>
    <property type="match status" value="1"/>
</dbReference>
<keyword evidence="4 10" id="KW-0808">Transferase</keyword>
<organism evidence="13 14">
    <name type="scientific">Lachnotalea glycerini</name>
    <dbReference type="NCBI Taxonomy" id="1763509"/>
    <lineage>
        <taxon>Bacteria</taxon>
        <taxon>Bacillati</taxon>
        <taxon>Bacillota</taxon>
        <taxon>Clostridia</taxon>
        <taxon>Lachnospirales</taxon>
        <taxon>Lachnospiraceae</taxon>
        <taxon>Lachnotalea</taxon>
    </lineage>
</organism>
<protein>
    <recommendedName>
        <fullName evidence="2 10">FAD:protein FMN transferase</fullName>
        <ecNumber evidence="1 10">2.7.1.180</ecNumber>
    </recommendedName>
    <alternativeName>
        <fullName evidence="8 10">Flavin transferase</fullName>
    </alternativeName>
</protein>
<keyword evidence="14" id="KW-1185">Reference proteome</keyword>
<dbReference type="Pfam" id="PF02424">
    <property type="entry name" value="ApbE"/>
    <property type="match status" value="1"/>
</dbReference>
<gene>
    <name evidence="13" type="ORF">CG710_000280</name>
</gene>
<dbReference type="InterPro" id="IPR024932">
    <property type="entry name" value="ApbE"/>
</dbReference>
<keyword evidence="12" id="KW-0472">Membrane</keyword>
<reference evidence="13 14" key="1">
    <citation type="journal article" date="2017" name="Genome Announc.">
        <title>Draft Genome Sequence of a Sporulating and Motile Strain of Lachnotalea glycerini Isolated from Water in Quebec City, Canada.</title>
        <authorList>
            <person name="Maheux A.F."/>
            <person name="Boudreau D.K."/>
            <person name="Berube E."/>
            <person name="Boissinot M."/>
            <person name="Raymond F."/>
            <person name="Brodeur S."/>
            <person name="Corbeil J."/>
            <person name="Isabel S."/>
            <person name="Omar R.F."/>
            <person name="Bergeron M.G."/>
        </authorList>
    </citation>
    <scope>NUCLEOTIDE SEQUENCE [LARGE SCALE GENOMIC DNA]</scope>
    <source>
        <strain evidence="13 14">CCRI-19302</strain>
    </source>
</reference>
<evidence type="ECO:0000313" key="14">
    <source>
        <dbReference type="Proteomes" id="UP000216411"/>
    </source>
</evidence>
<evidence type="ECO:0000256" key="9">
    <source>
        <dbReference type="ARBA" id="ARBA00048540"/>
    </source>
</evidence>
<dbReference type="Proteomes" id="UP000216411">
    <property type="component" value="Unassembled WGS sequence"/>
</dbReference>
<dbReference type="GO" id="GO:0016740">
    <property type="term" value="F:transferase activity"/>
    <property type="evidence" value="ECO:0007669"/>
    <property type="project" value="UniProtKB-UniRule"/>
</dbReference>
<dbReference type="EMBL" id="NOKA02000001">
    <property type="protein sequence ID" value="RDY33003.1"/>
    <property type="molecule type" value="Genomic_DNA"/>
</dbReference>
<keyword evidence="6 10" id="KW-0274">FAD</keyword>
<dbReference type="Gene3D" id="3.10.520.10">
    <property type="entry name" value="ApbE-like domains"/>
    <property type="match status" value="1"/>
</dbReference>
<dbReference type="InterPro" id="IPR003374">
    <property type="entry name" value="ApbE-like_sf"/>
</dbReference>
<evidence type="ECO:0000256" key="2">
    <source>
        <dbReference type="ARBA" id="ARBA00016337"/>
    </source>
</evidence>
<dbReference type="PROSITE" id="PS51257">
    <property type="entry name" value="PROKAR_LIPOPROTEIN"/>
    <property type="match status" value="1"/>
</dbReference>
<evidence type="ECO:0000256" key="1">
    <source>
        <dbReference type="ARBA" id="ARBA00011955"/>
    </source>
</evidence>
<dbReference type="GO" id="GO:0005886">
    <property type="term" value="C:plasma membrane"/>
    <property type="evidence" value="ECO:0007669"/>
    <property type="project" value="UniProtKB-SubCell"/>
</dbReference>
<comment type="function">
    <text evidence="12">Flavin transferase that catalyzes the transfer of the FMN moiety of FAD and its covalent binding to the hydroxyl group of a threonine residue in a target flavoprotein.</text>
</comment>
<name>A0A255I4U9_9FIRM</name>
<feature type="binding site" evidence="11">
    <location>
        <position position="173"/>
    </location>
    <ligand>
        <name>Mg(2+)</name>
        <dbReference type="ChEBI" id="CHEBI:18420"/>
    </ligand>
</feature>
<dbReference type="RefSeq" id="WP_094378723.1">
    <property type="nucleotide sequence ID" value="NZ_NOKA02000001.1"/>
</dbReference>
<dbReference type="GO" id="GO:0046872">
    <property type="term" value="F:metal ion binding"/>
    <property type="evidence" value="ECO:0007669"/>
    <property type="project" value="UniProtKB-UniRule"/>
</dbReference>
<dbReference type="EC" id="2.7.1.180" evidence="1 10"/>
<keyword evidence="12" id="KW-0997">Cell inner membrane</keyword>
<dbReference type="OrthoDB" id="9778595at2"/>
<keyword evidence="7 10" id="KW-0460">Magnesium</keyword>
<evidence type="ECO:0000256" key="8">
    <source>
        <dbReference type="ARBA" id="ARBA00031306"/>
    </source>
</evidence>
<comment type="subcellular location">
    <subcellularLocation>
        <location evidence="12">Cell inner membrane</location>
        <topology evidence="12">Lipid-anchor</topology>
        <orientation evidence="12">Periplasmic side</orientation>
    </subcellularLocation>
</comment>
<feature type="binding site" evidence="11">
    <location>
        <position position="293"/>
    </location>
    <ligand>
        <name>Mg(2+)</name>
        <dbReference type="ChEBI" id="CHEBI:18420"/>
    </ligand>
</feature>
<evidence type="ECO:0000256" key="4">
    <source>
        <dbReference type="ARBA" id="ARBA00022679"/>
    </source>
</evidence>
<keyword evidence="3 10" id="KW-0285">Flavoprotein</keyword>
<dbReference type="PIRSF" id="PIRSF006268">
    <property type="entry name" value="ApbE"/>
    <property type="match status" value="1"/>
</dbReference>
<feature type="binding site" evidence="11">
    <location>
        <position position="289"/>
    </location>
    <ligand>
        <name>Mg(2+)</name>
        <dbReference type="ChEBI" id="CHEBI:18420"/>
    </ligand>
</feature>
<comment type="similarity">
    <text evidence="10 12">Belongs to the ApbE family.</text>
</comment>
<accession>A0A255I4U9</accession>
<keyword evidence="12" id="KW-1003">Cell membrane</keyword>
<comment type="caution">
    <text evidence="13">The sequence shown here is derived from an EMBL/GenBank/DDBJ whole genome shotgun (WGS) entry which is preliminary data.</text>
</comment>
<evidence type="ECO:0000256" key="12">
    <source>
        <dbReference type="RuleBase" id="RU363002"/>
    </source>
</evidence>
<evidence type="ECO:0000256" key="5">
    <source>
        <dbReference type="ARBA" id="ARBA00022723"/>
    </source>
</evidence>
<dbReference type="SUPFAM" id="SSF143631">
    <property type="entry name" value="ApbE-like"/>
    <property type="match status" value="1"/>
</dbReference>
<comment type="cofactor">
    <cofactor evidence="11">
        <name>Mg(2+)</name>
        <dbReference type="ChEBI" id="CHEBI:18420"/>
    </cofactor>
    <cofactor evidence="11">
        <name>Mn(2+)</name>
        <dbReference type="ChEBI" id="CHEBI:29035"/>
    </cofactor>
    <text evidence="11">Magnesium. Can also use manganese.</text>
</comment>
<evidence type="ECO:0000256" key="10">
    <source>
        <dbReference type="PIRNR" id="PIRNR006268"/>
    </source>
</evidence>
<evidence type="ECO:0000256" key="3">
    <source>
        <dbReference type="ARBA" id="ARBA00022630"/>
    </source>
</evidence>
<evidence type="ECO:0000313" key="13">
    <source>
        <dbReference type="EMBL" id="RDY33003.1"/>
    </source>
</evidence>
<evidence type="ECO:0000256" key="7">
    <source>
        <dbReference type="ARBA" id="ARBA00022842"/>
    </source>
</evidence>
<comment type="catalytic activity">
    <reaction evidence="9 10 12">
        <text>L-threonyl-[protein] + FAD = FMN-L-threonyl-[protein] + AMP + H(+)</text>
        <dbReference type="Rhea" id="RHEA:36847"/>
        <dbReference type="Rhea" id="RHEA-COMP:11060"/>
        <dbReference type="Rhea" id="RHEA-COMP:11061"/>
        <dbReference type="ChEBI" id="CHEBI:15378"/>
        <dbReference type="ChEBI" id="CHEBI:30013"/>
        <dbReference type="ChEBI" id="CHEBI:57692"/>
        <dbReference type="ChEBI" id="CHEBI:74257"/>
        <dbReference type="ChEBI" id="CHEBI:456215"/>
        <dbReference type="EC" id="2.7.1.180"/>
    </reaction>
</comment>
<keyword evidence="12" id="KW-0449">Lipoprotein</keyword>
<dbReference type="AlphaFoldDB" id="A0A255I4U9"/>
<sequence>MKRKLNNFTFKILLIGVITCIGLTGCSAKNSDAYTSVDFAMGTVINQTIYADSDDTQEVLNLIVDIEDNMLSWRIQSSEIAKINAMAGVGAVNVSDDVRADLLTAIDVGNHSDGALDITIGKISRLWDIEGDNPKVPRDEEIQALLKDVDFNKLIVSDEGVSLPANSSIDLGAIGKGIACDKIKQYFDQKGNVDGAVISVGGSILVYKSKPDSSNWKVGITDPRGEQQDVFAALSFHDACFVSTSGDYEKYFIQDGKRYHHILDPKTGYPSESGLISVTIVSDSGVLSDALSTACFILGYDKSLPLLEYYDAEAIFVDSDKNVMVSQKLKDSITILKDDYKIIE</sequence>